<sequence length="177" mass="19768">MFKWVVLLAFCVPVAKADPAHDMAQKFVSTVSNFFTVEELVKLEKNIAKKICDGANFEKIHQAFNKLIKSAVGGPKAAQTFVIYSKLSDELGSNFNKVRAAINRSAQRNLDGIWTQAKTKCPNLDNVIGEANRELNEPFIKKMMLDTKAEIEKVSPTAWPAVRKHLDGHILFSKHGL</sequence>
<proteinExistence type="predicted"/>
<reference evidence="2 3" key="2">
    <citation type="journal article" date="2019" name="G3 (Bethesda)">
        <title>Hybrid Assembly of the Genome of the Entomopathogenic Nematode Steinernema carpocapsae Identifies the X-Chromosome.</title>
        <authorList>
            <person name="Serra L."/>
            <person name="Macchietto M."/>
            <person name="Macias-Munoz A."/>
            <person name="McGill C.J."/>
            <person name="Rodriguez I.M."/>
            <person name="Rodriguez B."/>
            <person name="Murad R."/>
            <person name="Mortazavi A."/>
        </authorList>
    </citation>
    <scope>NUCLEOTIDE SEQUENCE [LARGE SCALE GENOMIC DNA]</scope>
    <source>
        <strain evidence="2 3">ALL</strain>
    </source>
</reference>
<protein>
    <submittedName>
        <fullName evidence="2">Uncharacterized protein</fullName>
    </submittedName>
</protein>
<keyword evidence="3" id="KW-1185">Reference proteome</keyword>
<dbReference type="EMBL" id="AZBU02000014">
    <property type="protein sequence ID" value="TKR57924.1"/>
    <property type="molecule type" value="Genomic_DNA"/>
</dbReference>
<feature type="signal peptide" evidence="1">
    <location>
        <begin position="1"/>
        <end position="17"/>
    </location>
</feature>
<gene>
    <name evidence="2" type="ORF">L596_030564</name>
</gene>
<name>A0A4U5LPT1_STECR</name>
<keyword evidence="1" id="KW-0732">Signal</keyword>
<accession>A0A4U5LPT1</accession>
<dbReference type="AlphaFoldDB" id="A0A4U5LPT1"/>
<reference evidence="2 3" key="1">
    <citation type="journal article" date="2015" name="Genome Biol.">
        <title>Comparative genomics of Steinernema reveals deeply conserved gene regulatory networks.</title>
        <authorList>
            <person name="Dillman A.R."/>
            <person name="Macchietto M."/>
            <person name="Porter C.F."/>
            <person name="Rogers A."/>
            <person name="Williams B."/>
            <person name="Antoshechkin I."/>
            <person name="Lee M.M."/>
            <person name="Goodwin Z."/>
            <person name="Lu X."/>
            <person name="Lewis E.E."/>
            <person name="Goodrich-Blair H."/>
            <person name="Stock S.P."/>
            <person name="Adams B.J."/>
            <person name="Sternberg P.W."/>
            <person name="Mortazavi A."/>
        </authorList>
    </citation>
    <scope>NUCLEOTIDE SEQUENCE [LARGE SCALE GENOMIC DNA]</scope>
    <source>
        <strain evidence="2 3">ALL</strain>
    </source>
</reference>
<dbReference type="Proteomes" id="UP000298663">
    <property type="component" value="Unassembled WGS sequence"/>
</dbReference>
<evidence type="ECO:0000313" key="3">
    <source>
        <dbReference type="Proteomes" id="UP000298663"/>
    </source>
</evidence>
<evidence type="ECO:0000256" key="1">
    <source>
        <dbReference type="SAM" id="SignalP"/>
    </source>
</evidence>
<organism evidence="2 3">
    <name type="scientific">Steinernema carpocapsae</name>
    <name type="common">Entomopathogenic nematode</name>
    <dbReference type="NCBI Taxonomy" id="34508"/>
    <lineage>
        <taxon>Eukaryota</taxon>
        <taxon>Metazoa</taxon>
        <taxon>Ecdysozoa</taxon>
        <taxon>Nematoda</taxon>
        <taxon>Chromadorea</taxon>
        <taxon>Rhabditida</taxon>
        <taxon>Tylenchina</taxon>
        <taxon>Panagrolaimomorpha</taxon>
        <taxon>Strongyloidoidea</taxon>
        <taxon>Steinernematidae</taxon>
        <taxon>Steinernema</taxon>
    </lineage>
</organism>
<feature type="chain" id="PRO_5020828010" evidence="1">
    <location>
        <begin position="18"/>
        <end position="177"/>
    </location>
</feature>
<comment type="caution">
    <text evidence="2">The sequence shown here is derived from an EMBL/GenBank/DDBJ whole genome shotgun (WGS) entry which is preliminary data.</text>
</comment>
<evidence type="ECO:0000313" key="2">
    <source>
        <dbReference type="EMBL" id="TKR57924.1"/>
    </source>
</evidence>